<dbReference type="Gene3D" id="3.40.50.450">
    <property type="match status" value="1"/>
</dbReference>
<name>E6U7H7_ETHHY</name>
<dbReference type="KEGG" id="eha:Ethha_1463"/>
<evidence type="ECO:0008006" key="3">
    <source>
        <dbReference type="Google" id="ProtNLM"/>
    </source>
</evidence>
<protein>
    <recommendedName>
        <fullName evidence="3">DUF1273 domain-containing protein</fullName>
    </recommendedName>
</protein>
<dbReference type="AlphaFoldDB" id="E6U7H7"/>
<dbReference type="PANTHER" id="PTHR38440:SF1">
    <property type="entry name" value="UPF0398 PROTEIN SPR0331"/>
    <property type="match status" value="1"/>
</dbReference>
<sequence>MTVVQKNCALLGDPFFLLLFDSDRGERARTLRDVMFHETEKTVQLGYRRFLCGFTAGVDLIFAETVLELRRKYPEITLESVLAYENEAASWEECTRERYYRLLGYCDREHLLQTRFTTGCLARRNRYLIDHANMLLAVSDGLLGNPLQAIHYAAVSGKSTLCISPSTLLTQKIG</sequence>
<reference evidence="1 2" key="1">
    <citation type="submission" date="2010-12" db="EMBL/GenBank/DDBJ databases">
        <title>Complete sequence of Ethanoligenens harbinense YUAN-3.</title>
        <authorList>
            <person name="Lucas S."/>
            <person name="Copeland A."/>
            <person name="Lapidus A."/>
            <person name="Cheng J.-F."/>
            <person name="Bruce D."/>
            <person name="Goodwin L."/>
            <person name="Pitluck S."/>
            <person name="Chertkov O."/>
            <person name="Misra M."/>
            <person name="Detter J.C."/>
            <person name="Han C."/>
            <person name="Tapia R."/>
            <person name="Land M."/>
            <person name="Hauser L."/>
            <person name="Jeffries C."/>
            <person name="Kyrpides N."/>
            <person name="Ivanova N."/>
            <person name="Mikhailova N."/>
            <person name="Wang A."/>
            <person name="Mouttaki H."/>
            <person name="He Z."/>
            <person name="Zhou J."/>
            <person name="Hemme C.L."/>
            <person name="Woyke T."/>
        </authorList>
    </citation>
    <scope>NUCLEOTIDE SEQUENCE [LARGE SCALE GENOMIC DNA]</scope>
    <source>
        <strain evidence="2">DSM 18485 / JCM 12961 / CGMCC 1.5033 / YUAN-3</strain>
    </source>
</reference>
<dbReference type="eggNOG" id="COG4474">
    <property type="taxonomic scope" value="Bacteria"/>
</dbReference>
<keyword evidence="2" id="KW-1185">Reference proteome</keyword>
<dbReference type="STRING" id="663278.Ethha_1463"/>
<dbReference type="EMBL" id="CP002400">
    <property type="protein sequence ID" value="ADU27000.1"/>
    <property type="molecule type" value="Genomic_DNA"/>
</dbReference>
<dbReference type="PANTHER" id="PTHR38440">
    <property type="entry name" value="UPF0398 PROTEIN YPSA"/>
    <property type="match status" value="1"/>
</dbReference>
<dbReference type="InterPro" id="IPR010697">
    <property type="entry name" value="YspA"/>
</dbReference>
<dbReference type="Proteomes" id="UP000001551">
    <property type="component" value="Chromosome"/>
</dbReference>
<accession>E6U7H7</accession>
<dbReference type="RefSeq" id="WP_013485355.1">
    <property type="nucleotide sequence ID" value="NC_014828.1"/>
</dbReference>
<organism evidence="1 2">
    <name type="scientific">Ethanoligenens harbinense (strain DSM 18485 / JCM 12961 / CGMCC 1.5033 / YUAN-3)</name>
    <dbReference type="NCBI Taxonomy" id="663278"/>
    <lineage>
        <taxon>Bacteria</taxon>
        <taxon>Bacillati</taxon>
        <taxon>Bacillota</taxon>
        <taxon>Clostridia</taxon>
        <taxon>Eubacteriales</taxon>
        <taxon>Oscillospiraceae</taxon>
        <taxon>Ethanoligenens</taxon>
    </lineage>
</organism>
<dbReference type="Pfam" id="PF06908">
    <property type="entry name" value="YpsA"/>
    <property type="match status" value="1"/>
</dbReference>
<dbReference type="SUPFAM" id="SSF102405">
    <property type="entry name" value="MCP/YpsA-like"/>
    <property type="match status" value="1"/>
</dbReference>
<dbReference type="HOGENOM" id="CLU_108363_1_0_9"/>
<evidence type="ECO:0000313" key="1">
    <source>
        <dbReference type="EMBL" id="ADU27000.1"/>
    </source>
</evidence>
<gene>
    <name evidence="1" type="ordered locus">Ethha_1463</name>
</gene>
<proteinExistence type="predicted"/>
<evidence type="ECO:0000313" key="2">
    <source>
        <dbReference type="Proteomes" id="UP000001551"/>
    </source>
</evidence>